<dbReference type="Proteomes" id="UP000192611">
    <property type="component" value="Unassembled WGS sequence"/>
</dbReference>
<name>A0A1W9S0A1_9BACT</name>
<protein>
    <recommendedName>
        <fullName evidence="2">Nitroreductase domain-containing protein</fullName>
    </recommendedName>
</protein>
<dbReference type="InterPro" id="IPR052544">
    <property type="entry name" value="Bacteriocin_Proc_Enz"/>
</dbReference>
<comment type="caution">
    <text evidence="3">The sequence shown here is derived from an EMBL/GenBank/DDBJ whole genome shotgun (WGS) entry which is preliminary data.</text>
</comment>
<dbReference type="InterPro" id="IPR020051">
    <property type="entry name" value="SagB-type_dehydrogenase"/>
</dbReference>
<proteinExistence type="predicted"/>
<dbReference type="AlphaFoldDB" id="A0A1W9S0A1"/>
<dbReference type="PANTHER" id="PTHR43745">
    <property type="entry name" value="NITROREDUCTASE MJ1384-RELATED"/>
    <property type="match status" value="1"/>
</dbReference>
<evidence type="ECO:0000256" key="1">
    <source>
        <dbReference type="SAM" id="MobiDB-lite"/>
    </source>
</evidence>
<accession>A0A1W9S0A1</accession>
<organism evidence="3 4">
    <name type="scientific">Candidatus Coatesbacteria bacterium 4484_99</name>
    <dbReference type="NCBI Taxonomy" id="1970774"/>
    <lineage>
        <taxon>Bacteria</taxon>
        <taxon>Candidatus Coatesiibacteriota</taxon>
    </lineage>
</organism>
<dbReference type="InterPro" id="IPR000415">
    <property type="entry name" value="Nitroreductase-like"/>
</dbReference>
<dbReference type="SUPFAM" id="SSF55469">
    <property type="entry name" value="FMN-dependent nitroreductase-like"/>
    <property type="match status" value="1"/>
</dbReference>
<dbReference type="NCBIfam" id="TIGR03605">
    <property type="entry name" value="antibiot_sagB"/>
    <property type="match status" value="1"/>
</dbReference>
<dbReference type="Pfam" id="PF00881">
    <property type="entry name" value="Nitroreductase"/>
    <property type="match status" value="1"/>
</dbReference>
<feature type="region of interest" description="Disordered" evidence="1">
    <location>
        <begin position="17"/>
        <end position="46"/>
    </location>
</feature>
<sequence>MKFIIILIVFLSYASCSPAEKGGSSSGSGSEDAGDVIDLPSPDTDGGITINEALSGRRSVRSYSESDITMEELSQLLWSAQGITSPHGFRTAPSAGALYPIEIYVAREEGVFHYIPQSHSIEKVMKGDVRGGLYRSALYQSSVRDAPLSLIIVGDVKRTRVKYGERAERYVLIEGGCVAQNIALQAENLGLGTVVIGAFNDSEVRAVLNLPDDYLPVAMMPVGRK</sequence>
<dbReference type="Gene3D" id="3.40.109.10">
    <property type="entry name" value="NADH Oxidase"/>
    <property type="match status" value="1"/>
</dbReference>
<evidence type="ECO:0000313" key="4">
    <source>
        <dbReference type="Proteomes" id="UP000192611"/>
    </source>
</evidence>
<feature type="domain" description="Nitroreductase" evidence="2">
    <location>
        <begin position="55"/>
        <end position="224"/>
    </location>
</feature>
<gene>
    <name evidence="3" type="ORF">B6D57_05055</name>
</gene>
<evidence type="ECO:0000313" key="3">
    <source>
        <dbReference type="EMBL" id="OQX90072.1"/>
    </source>
</evidence>
<dbReference type="CDD" id="cd02142">
    <property type="entry name" value="McbC_SagB-like_oxidoreductase"/>
    <property type="match status" value="1"/>
</dbReference>
<dbReference type="InterPro" id="IPR029479">
    <property type="entry name" value="Nitroreductase"/>
</dbReference>
<dbReference type="EMBL" id="NATQ01000107">
    <property type="protein sequence ID" value="OQX90072.1"/>
    <property type="molecule type" value="Genomic_DNA"/>
</dbReference>
<evidence type="ECO:0000259" key="2">
    <source>
        <dbReference type="Pfam" id="PF00881"/>
    </source>
</evidence>
<reference evidence="4" key="1">
    <citation type="submission" date="2017-03" db="EMBL/GenBank/DDBJ databases">
        <title>Novel pathways for hydrocarbon cycling and metabolic interdependencies in hydrothermal sediment communities.</title>
        <authorList>
            <person name="Dombrowski N."/>
            <person name="Seitz K."/>
            <person name="Teske A."/>
            <person name="Baker B."/>
        </authorList>
    </citation>
    <scope>NUCLEOTIDE SEQUENCE [LARGE SCALE GENOMIC DNA]</scope>
</reference>
<dbReference type="GO" id="GO:0016491">
    <property type="term" value="F:oxidoreductase activity"/>
    <property type="evidence" value="ECO:0007669"/>
    <property type="project" value="InterPro"/>
</dbReference>
<dbReference type="PANTHER" id="PTHR43745:SF2">
    <property type="entry name" value="NITROREDUCTASE MJ1384-RELATED"/>
    <property type="match status" value="1"/>
</dbReference>